<sequence>MSQDLVFALVIAVRLESFPTGSSGDLPVSVQELAYGHQTAGVGTSPKSLDRHHELLSSSEEVHGSRKDRKTYEGLDTNVLQRTSPNDRSLVEKSKHVIRGSEEEVGPRQGKQRSGSSPSIHQQKSASATTMKAKSSPKDQLEGQEKGKGKGKSQVEQALPTEFQNPKERKDSRGQCAQYGKNLDGIQKQVGGKIEPIFPKEIDLVKLVTQFESCNKEIITKLKTFEYIQQKLGNEILQVKDQQKTIIGLENVNKDNIVSLTQIFKRIEITSSNLGNSTGHNAALFQQQLEKIDKARLELKEDIQSSINNISLKNEFPRQSTPILDRNGLNDLHHIISSNEVETACNFKDIPKLEKWVTFNGEGEYNHMEFMKTIDMVKKDFNIPDEYISARLHSLFPRSAKKWYYKMRQDHGKHSWPWWKEQMISKWANDSWRFRIENSFEEAICNIGRDRPMSWFLKQKDKLTVLHTDMSETMVHKRILRKCGGDLEHAIRSRFIEPCSTEDYINAMEDITTRTKIGRNWSKSPIDNKTNGKPISKPNKPQDRLPLKCHKCGSTSHLANTCPKKTRINEINAEKVEDTKETTDASLHENDSEPSEEEEVPEELSIENINVSFEVTEVHTHLPQYSDECMDLIHVQDAKMQKTKPARGKGYTAGSSCITNIVINNTEAKIHLDS</sequence>
<keyword evidence="2" id="KW-0863">Zinc-finger</keyword>
<accession>A0A9Q3JZV2</accession>
<dbReference type="InterPro" id="IPR001878">
    <property type="entry name" value="Znf_CCHC"/>
</dbReference>
<comment type="caution">
    <text evidence="5">The sequence shown here is derived from an EMBL/GenBank/DDBJ whole genome shotgun (WGS) entry which is preliminary data.</text>
</comment>
<dbReference type="Proteomes" id="UP000765509">
    <property type="component" value="Unassembled WGS sequence"/>
</dbReference>
<evidence type="ECO:0000313" key="6">
    <source>
        <dbReference type="Proteomes" id="UP000765509"/>
    </source>
</evidence>
<feature type="domain" description="CCHC-type" evidence="4">
    <location>
        <begin position="548"/>
        <end position="564"/>
    </location>
</feature>
<feature type="compositionally biased region" description="Polar residues" evidence="3">
    <location>
        <begin position="521"/>
        <end position="533"/>
    </location>
</feature>
<keyword evidence="2" id="KW-0862">Zinc</keyword>
<feature type="region of interest" description="Disordered" evidence="3">
    <location>
        <begin position="519"/>
        <end position="547"/>
    </location>
</feature>
<proteinExistence type="predicted"/>
<feature type="compositionally biased region" description="Low complexity" evidence="3">
    <location>
        <begin position="124"/>
        <end position="134"/>
    </location>
</feature>
<dbReference type="EMBL" id="AVOT02089057">
    <property type="protein sequence ID" value="MBW0571903.1"/>
    <property type="molecule type" value="Genomic_DNA"/>
</dbReference>
<organism evidence="5 6">
    <name type="scientific">Austropuccinia psidii MF-1</name>
    <dbReference type="NCBI Taxonomy" id="1389203"/>
    <lineage>
        <taxon>Eukaryota</taxon>
        <taxon>Fungi</taxon>
        <taxon>Dikarya</taxon>
        <taxon>Basidiomycota</taxon>
        <taxon>Pucciniomycotina</taxon>
        <taxon>Pucciniomycetes</taxon>
        <taxon>Pucciniales</taxon>
        <taxon>Sphaerophragmiaceae</taxon>
        <taxon>Austropuccinia</taxon>
    </lineage>
</organism>
<dbReference type="SUPFAM" id="SSF57756">
    <property type="entry name" value="Retrovirus zinc finger-like domains"/>
    <property type="match status" value="1"/>
</dbReference>
<gene>
    <name evidence="5" type="ORF">O181_111618</name>
</gene>
<protein>
    <recommendedName>
        <fullName evidence="4">CCHC-type domain-containing protein</fullName>
    </recommendedName>
</protein>
<name>A0A9Q3JZV2_9BASI</name>
<evidence type="ECO:0000256" key="3">
    <source>
        <dbReference type="SAM" id="MobiDB-lite"/>
    </source>
</evidence>
<feature type="compositionally biased region" description="Basic and acidic residues" evidence="3">
    <location>
        <begin position="572"/>
        <end position="591"/>
    </location>
</feature>
<evidence type="ECO:0000256" key="1">
    <source>
        <dbReference type="ARBA" id="ARBA00022664"/>
    </source>
</evidence>
<reference evidence="5" key="1">
    <citation type="submission" date="2021-03" db="EMBL/GenBank/DDBJ databases">
        <title>Draft genome sequence of rust myrtle Austropuccinia psidii MF-1, a brazilian biotype.</title>
        <authorList>
            <person name="Quecine M.C."/>
            <person name="Pachon D.M.R."/>
            <person name="Bonatelli M.L."/>
            <person name="Correr F.H."/>
            <person name="Franceschini L.M."/>
            <person name="Leite T.F."/>
            <person name="Margarido G.R.A."/>
            <person name="Almeida C.A."/>
            <person name="Ferrarezi J.A."/>
            <person name="Labate C.A."/>
        </authorList>
    </citation>
    <scope>NUCLEOTIDE SEQUENCE</scope>
    <source>
        <strain evidence="5">MF-1</strain>
    </source>
</reference>
<dbReference type="GO" id="GO:0006397">
    <property type="term" value="P:mRNA processing"/>
    <property type="evidence" value="ECO:0007669"/>
    <property type="project" value="UniProtKB-KW"/>
</dbReference>
<dbReference type="AlphaFoldDB" id="A0A9Q3JZV2"/>
<dbReference type="GO" id="GO:0008270">
    <property type="term" value="F:zinc ion binding"/>
    <property type="evidence" value="ECO:0007669"/>
    <property type="project" value="UniProtKB-KW"/>
</dbReference>
<keyword evidence="6" id="KW-1185">Reference proteome</keyword>
<feature type="region of interest" description="Disordered" evidence="3">
    <location>
        <begin position="56"/>
        <end position="173"/>
    </location>
</feature>
<dbReference type="PROSITE" id="PS50158">
    <property type="entry name" value="ZF_CCHC"/>
    <property type="match status" value="1"/>
</dbReference>
<evidence type="ECO:0000313" key="5">
    <source>
        <dbReference type="EMBL" id="MBW0571903.1"/>
    </source>
</evidence>
<feature type="region of interest" description="Disordered" evidence="3">
    <location>
        <begin position="570"/>
        <end position="602"/>
    </location>
</feature>
<dbReference type="InterPro" id="IPR036875">
    <property type="entry name" value="Znf_CCHC_sf"/>
</dbReference>
<feature type="compositionally biased region" description="Polar residues" evidence="3">
    <location>
        <begin position="78"/>
        <end position="87"/>
    </location>
</feature>
<feature type="compositionally biased region" description="Basic and acidic residues" evidence="3">
    <location>
        <begin position="136"/>
        <end position="148"/>
    </location>
</feature>
<evidence type="ECO:0000259" key="4">
    <source>
        <dbReference type="PROSITE" id="PS50158"/>
    </source>
</evidence>
<feature type="compositionally biased region" description="Basic and acidic residues" evidence="3">
    <location>
        <begin position="56"/>
        <end position="73"/>
    </location>
</feature>
<keyword evidence="1" id="KW-0507">mRNA processing</keyword>
<feature type="compositionally biased region" description="Polar residues" evidence="3">
    <location>
        <begin position="112"/>
        <end position="123"/>
    </location>
</feature>
<evidence type="ECO:0000256" key="2">
    <source>
        <dbReference type="PROSITE-ProRule" id="PRU00047"/>
    </source>
</evidence>
<keyword evidence="2" id="KW-0479">Metal-binding</keyword>
<feature type="non-terminal residue" evidence="5">
    <location>
        <position position="1"/>
    </location>
</feature>
<feature type="compositionally biased region" description="Basic and acidic residues" evidence="3">
    <location>
        <begin position="89"/>
        <end position="106"/>
    </location>
</feature>
<dbReference type="GO" id="GO:0003676">
    <property type="term" value="F:nucleic acid binding"/>
    <property type="evidence" value="ECO:0007669"/>
    <property type="project" value="InterPro"/>
</dbReference>
<feature type="compositionally biased region" description="Acidic residues" evidence="3">
    <location>
        <begin position="592"/>
        <end position="602"/>
    </location>
</feature>
<dbReference type="OrthoDB" id="515971at2759"/>